<evidence type="ECO:0000256" key="1">
    <source>
        <dbReference type="ARBA" id="ARBA00023002"/>
    </source>
</evidence>
<dbReference type="CDD" id="cd05199">
    <property type="entry name" value="SDH_like"/>
    <property type="match status" value="1"/>
</dbReference>
<dbReference type="PANTHER" id="PTHR11133:SF22">
    <property type="entry name" value="ALPHA-AMINOADIPIC SEMIALDEHYDE SYNTHASE, MITOCHONDRIAL"/>
    <property type="match status" value="1"/>
</dbReference>
<dbReference type="InterPro" id="IPR007886">
    <property type="entry name" value="AlaDH/PNT_N"/>
</dbReference>
<keyword evidence="4" id="KW-1185">Reference proteome</keyword>
<proteinExistence type="predicted"/>
<sequence>MVGKDNHICHILAALLHKQITYQSYMTTFGIIRERKNPPDRRVVFSPQGLNDTMTKFPEASFKVESSDIRIFSDEAYRSAGFDVTEDISDCEVLLGVKEVPIDALIPNRKYFFFSHTIKKQPYNRKLLKAILDKNIELYDHEVVVNQGGWRLIGFGRYAGIVGAFNGFRAFGLKNESFTLPKAETLPDQKALEEELSKIKLPNIKIVLTGKGKVGGGVKEILDAMKIKEVSAEEYIVNDFEEPVYTQIDVLDYNKRKDGTVINKQDFYDNPQEYVSDFMKFAKVSDIYMAGHFFGDGAPFIYTREDAKSKDFNIKVVADISCDIDGPVATTIRSSTIADPIYGYHAQREEEIDFKDPEAIVVMAVDNLPCELPKDASEGFGNMFLEHVIPAFFNDDKDGVLERARMTQNGKLTPRYQYLQEYVDGRE</sequence>
<dbReference type="EMBL" id="BAAAGE010000003">
    <property type="protein sequence ID" value="GAA0726149.1"/>
    <property type="molecule type" value="Genomic_DNA"/>
</dbReference>
<feature type="domain" description="Alanine dehydrogenase/pyridine nucleotide transhydrogenase N-terminal" evidence="2">
    <location>
        <begin position="30"/>
        <end position="162"/>
    </location>
</feature>
<dbReference type="InterPro" id="IPR051168">
    <property type="entry name" value="AASS"/>
</dbReference>
<name>A0ABN1J2L9_9FLAO</name>
<dbReference type="PANTHER" id="PTHR11133">
    <property type="entry name" value="SACCHAROPINE DEHYDROGENASE"/>
    <property type="match status" value="1"/>
</dbReference>
<dbReference type="SUPFAM" id="SSF52283">
    <property type="entry name" value="Formate/glycerate dehydrogenase catalytic domain-like"/>
    <property type="match status" value="1"/>
</dbReference>
<dbReference type="Proteomes" id="UP001501758">
    <property type="component" value="Unassembled WGS sequence"/>
</dbReference>
<reference evidence="3 4" key="1">
    <citation type="journal article" date="2019" name="Int. J. Syst. Evol. Microbiol.">
        <title>The Global Catalogue of Microorganisms (GCM) 10K type strain sequencing project: providing services to taxonomists for standard genome sequencing and annotation.</title>
        <authorList>
            <consortium name="The Broad Institute Genomics Platform"/>
            <consortium name="The Broad Institute Genome Sequencing Center for Infectious Disease"/>
            <person name="Wu L."/>
            <person name="Ma J."/>
        </authorList>
    </citation>
    <scope>NUCLEOTIDE SEQUENCE [LARGE SCALE GENOMIC DNA]</scope>
    <source>
        <strain evidence="3 4">JCM 15974</strain>
    </source>
</reference>
<evidence type="ECO:0000259" key="2">
    <source>
        <dbReference type="SMART" id="SM01003"/>
    </source>
</evidence>
<evidence type="ECO:0000313" key="3">
    <source>
        <dbReference type="EMBL" id="GAA0726149.1"/>
    </source>
</evidence>
<dbReference type="Pfam" id="PF05222">
    <property type="entry name" value="AlaDh_PNT_N"/>
    <property type="match status" value="1"/>
</dbReference>
<evidence type="ECO:0000313" key="4">
    <source>
        <dbReference type="Proteomes" id="UP001501758"/>
    </source>
</evidence>
<organism evidence="3 4">
    <name type="scientific">Aquimarina litoralis</name>
    <dbReference type="NCBI Taxonomy" id="584605"/>
    <lineage>
        <taxon>Bacteria</taxon>
        <taxon>Pseudomonadati</taxon>
        <taxon>Bacteroidota</taxon>
        <taxon>Flavobacteriia</taxon>
        <taxon>Flavobacteriales</taxon>
        <taxon>Flavobacteriaceae</taxon>
        <taxon>Aquimarina</taxon>
    </lineage>
</organism>
<gene>
    <name evidence="3" type="ORF">GCM10009430_32840</name>
</gene>
<dbReference type="SMART" id="SM01003">
    <property type="entry name" value="AlaDh_PNT_N"/>
    <property type="match status" value="1"/>
</dbReference>
<keyword evidence="1" id="KW-0560">Oxidoreductase</keyword>
<dbReference type="Gene3D" id="3.40.50.720">
    <property type="entry name" value="NAD(P)-binding Rossmann-like Domain"/>
    <property type="match status" value="2"/>
</dbReference>
<comment type="caution">
    <text evidence="3">The sequence shown here is derived from an EMBL/GenBank/DDBJ whole genome shotgun (WGS) entry which is preliminary data.</text>
</comment>
<protein>
    <submittedName>
        <fullName evidence="3">NAD(P)-dependent oxidoreductase</fullName>
    </submittedName>
</protein>
<accession>A0ABN1J2L9</accession>